<evidence type="ECO:0000313" key="1">
    <source>
        <dbReference type="EMBL" id="MBG0741093.1"/>
    </source>
</evidence>
<accession>A0A931CMR0</accession>
<sequence length="76" mass="8239">MIRSFAFPASMGPQLGVDARAARPQNEEGHPRHGIYVAPGSRTVAVEIVVPRNFLAMASTNWDDIHRRAEATAGVL</sequence>
<keyword evidence="2" id="KW-1185">Reference proteome</keyword>
<name>A0A931CMR0_9MICC</name>
<dbReference type="Proteomes" id="UP000655366">
    <property type="component" value="Unassembled WGS sequence"/>
</dbReference>
<protein>
    <submittedName>
        <fullName evidence="1">Uncharacterized protein</fullName>
    </submittedName>
</protein>
<dbReference type="EMBL" id="JADNYM010000025">
    <property type="protein sequence ID" value="MBG0741093.1"/>
    <property type="molecule type" value="Genomic_DNA"/>
</dbReference>
<reference evidence="1 2" key="1">
    <citation type="submission" date="2020-11" db="EMBL/GenBank/DDBJ databases">
        <title>Arthrobacter antarcticus sp. nov., isolated from Antarctic Soil.</title>
        <authorList>
            <person name="Li J."/>
        </authorList>
    </citation>
    <scope>NUCLEOTIDE SEQUENCE [LARGE SCALE GENOMIC DNA]</scope>
    <source>
        <strain evidence="1 2">Z1-20</strain>
    </source>
</reference>
<proteinExistence type="predicted"/>
<dbReference type="RefSeq" id="WP_196398030.1">
    <property type="nucleotide sequence ID" value="NZ_JADNYM010000025.1"/>
</dbReference>
<dbReference type="AlphaFoldDB" id="A0A931CMR0"/>
<evidence type="ECO:0000313" key="2">
    <source>
        <dbReference type="Proteomes" id="UP000655366"/>
    </source>
</evidence>
<organism evidence="1 2">
    <name type="scientific">Arthrobacter terrae</name>
    <dbReference type="NCBI Taxonomy" id="2935737"/>
    <lineage>
        <taxon>Bacteria</taxon>
        <taxon>Bacillati</taxon>
        <taxon>Actinomycetota</taxon>
        <taxon>Actinomycetes</taxon>
        <taxon>Micrococcales</taxon>
        <taxon>Micrococcaceae</taxon>
        <taxon>Arthrobacter</taxon>
    </lineage>
</organism>
<gene>
    <name evidence="1" type="ORF">IV500_17105</name>
</gene>
<comment type="caution">
    <text evidence="1">The sequence shown here is derived from an EMBL/GenBank/DDBJ whole genome shotgun (WGS) entry which is preliminary data.</text>
</comment>